<dbReference type="AlphaFoldDB" id="W7YBU8"/>
<protein>
    <submittedName>
        <fullName evidence="1">Uncharacterized protein</fullName>
    </submittedName>
</protein>
<evidence type="ECO:0000313" key="2">
    <source>
        <dbReference type="Proteomes" id="UP000019402"/>
    </source>
</evidence>
<comment type="caution">
    <text evidence="1">The sequence shown here is derived from an EMBL/GenBank/DDBJ whole genome shotgun (WGS) entry which is preliminary data.</text>
</comment>
<keyword evidence="2" id="KW-1185">Reference proteome</keyword>
<dbReference type="RefSeq" id="WP_162832589.1">
    <property type="nucleotide sequence ID" value="NZ_BAMD01000158.1"/>
</dbReference>
<evidence type="ECO:0000313" key="1">
    <source>
        <dbReference type="EMBL" id="GAF05922.1"/>
    </source>
</evidence>
<gene>
    <name evidence="1" type="ORF">JCM21142_124683</name>
</gene>
<proteinExistence type="predicted"/>
<reference evidence="1 2" key="1">
    <citation type="journal article" date="2014" name="Genome Announc.">
        <title>Draft Genome Sequence of Cytophaga fermentans JCM 21142T, a Facultative Anaerobe Isolated from Marine Mud.</title>
        <authorList>
            <person name="Starns D."/>
            <person name="Oshima K."/>
            <person name="Suda W."/>
            <person name="Iino T."/>
            <person name="Yuki M."/>
            <person name="Inoue J."/>
            <person name="Kitamura K."/>
            <person name="Iida T."/>
            <person name="Darby A."/>
            <person name="Hattori M."/>
            <person name="Ohkuma M."/>
        </authorList>
    </citation>
    <scope>NUCLEOTIDE SEQUENCE [LARGE SCALE GENOMIC DNA]</scope>
    <source>
        <strain evidence="1 2">JCM 21142</strain>
    </source>
</reference>
<dbReference type="EMBL" id="BAMD01000158">
    <property type="protein sequence ID" value="GAF05922.1"/>
    <property type="molecule type" value="Genomic_DNA"/>
</dbReference>
<name>W7YBU8_9BACT</name>
<sequence>MDNVEKIKEGLEKAYKKMIEFKKYKNSPIIISKDGKVVEISPDTITTHNNAYS</sequence>
<organism evidence="1 2">
    <name type="scientific">Saccharicrinis fermentans DSM 9555 = JCM 21142</name>
    <dbReference type="NCBI Taxonomy" id="869213"/>
    <lineage>
        <taxon>Bacteria</taxon>
        <taxon>Pseudomonadati</taxon>
        <taxon>Bacteroidota</taxon>
        <taxon>Bacteroidia</taxon>
        <taxon>Marinilabiliales</taxon>
        <taxon>Marinilabiliaceae</taxon>
        <taxon>Saccharicrinis</taxon>
    </lineage>
</organism>
<accession>W7YBU8</accession>
<dbReference type="Proteomes" id="UP000019402">
    <property type="component" value="Unassembled WGS sequence"/>
</dbReference>